<evidence type="ECO:0000256" key="1">
    <source>
        <dbReference type="SAM" id="Phobius"/>
    </source>
</evidence>
<reference evidence="2 3" key="1">
    <citation type="journal article" date="2014" name="PLoS Genet.">
        <title>Phylogenetically driven sequencing of extremely halophilic archaea reveals strategies for static and dynamic osmo-response.</title>
        <authorList>
            <person name="Becker E.A."/>
            <person name="Seitzer P.M."/>
            <person name="Tritt A."/>
            <person name="Larsen D."/>
            <person name="Krusor M."/>
            <person name="Yao A.I."/>
            <person name="Wu D."/>
            <person name="Madern D."/>
            <person name="Eisen J.A."/>
            <person name="Darling A.E."/>
            <person name="Facciotti M.T."/>
        </authorList>
    </citation>
    <scope>NUCLEOTIDE SEQUENCE [LARGE SCALE GENOMIC DNA]</scope>
    <source>
        <strain evidence="2 3">GA33</strain>
    </source>
</reference>
<dbReference type="EMBL" id="AOHW01000036">
    <property type="protein sequence ID" value="ELY39799.1"/>
    <property type="molecule type" value="Genomic_DNA"/>
</dbReference>
<comment type="caution">
    <text evidence="2">The sequence shown here is derived from an EMBL/GenBank/DDBJ whole genome shotgun (WGS) entry which is preliminary data.</text>
</comment>
<dbReference type="AlphaFoldDB" id="L9VRK8"/>
<organism evidence="2 3">
    <name type="scientific">Natronorubrum tibetense GA33</name>
    <dbReference type="NCBI Taxonomy" id="1114856"/>
    <lineage>
        <taxon>Archaea</taxon>
        <taxon>Methanobacteriati</taxon>
        <taxon>Methanobacteriota</taxon>
        <taxon>Stenosarchaea group</taxon>
        <taxon>Halobacteria</taxon>
        <taxon>Halobacteriales</taxon>
        <taxon>Natrialbaceae</taxon>
        <taxon>Natronorubrum</taxon>
    </lineage>
</organism>
<feature type="transmembrane region" description="Helical" evidence="1">
    <location>
        <begin position="32"/>
        <end position="50"/>
    </location>
</feature>
<keyword evidence="3" id="KW-1185">Reference proteome</keyword>
<evidence type="ECO:0000313" key="3">
    <source>
        <dbReference type="Proteomes" id="UP000011599"/>
    </source>
</evidence>
<accession>L9VRK8</accession>
<keyword evidence="1" id="KW-1133">Transmembrane helix</keyword>
<dbReference type="Proteomes" id="UP000011599">
    <property type="component" value="Unassembled WGS sequence"/>
</dbReference>
<sequence>MGVARSLLTTLILGTTAIVATAVLVGFLSESALWVVLAAATVVVIADLSLTTRPLLAEDVN</sequence>
<keyword evidence="1" id="KW-0472">Membrane</keyword>
<dbReference type="STRING" id="1114856.GCA_000383975_03233"/>
<proteinExistence type="predicted"/>
<name>L9VRK8_9EURY</name>
<keyword evidence="1" id="KW-0812">Transmembrane</keyword>
<protein>
    <submittedName>
        <fullName evidence="2">Uncharacterized protein</fullName>
    </submittedName>
</protein>
<evidence type="ECO:0000313" key="2">
    <source>
        <dbReference type="EMBL" id="ELY39799.1"/>
    </source>
</evidence>
<gene>
    <name evidence="2" type="ORF">C496_14016</name>
</gene>